<dbReference type="Gene3D" id="3.40.50.200">
    <property type="entry name" value="Peptidase S8/S53 domain"/>
    <property type="match status" value="1"/>
</dbReference>
<evidence type="ECO:0000256" key="10">
    <source>
        <dbReference type="PROSITE-ProRule" id="PRU01240"/>
    </source>
</evidence>
<dbReference type="EMBL" id="CP110615">
    <property type="protein sequence ID" value="UZJ25358.1"/>
    <property type="molecule type" value="Genomic_DNA"/>
</dbReference>
<evidence type="ECO:0000313" key="16">
    <source>
        <dbReference type="Proteomes" id="UP001164965"/>
    </source>
</evidence>
<feature type="signal peptide" evidence="13">
    <location>
        <begin position="1"/>
        <end position="18"/>
    </location>
</feature>
<keyword evidence="13" id="KW-0732">Signal</keyword>
<evidence type="ECO:0000256" key="9">
    <source>
        <dbReference type="ARBA" id="ARBA00023136"/>
    </source>
</evidence>
<keyword evidence="7 10" id="KW-0720">Serine protease</keyword>
<organism evidence="15 16">
    <name type="scientific">Rhodococcus antarcticus</name>
    <dbReference type="NCBI Taxonomy" id="2987751"/>
    <lineage>
        <taxon>Bacteria</taxon>
        <taxon>Bacillati</taxon>
        <taxon>Actinomycetota</taxon>
        <taxon>Actinomycetes</taxon>
        <taxon>Mycobacteriales</taxon>
        <taxon>Nocardiaceae</taxon>
        <taxon>Rhodococcus</taxon>
    </lineage>
</organism>
<dbReference type="InterPro" id="IPR000209">
    <property type="entry name" value="Peptidase_S8/S53_dom"/>
</dbReference>
<feature type="active site" description="Charge relay system" evidence="10">
    <location>
        <position position="121"/>
    </location>
</feature>
<keyword evidence="6 10" id="KW-0378">Hydrolase</keyword>
<evidence type="ECO:0000256" key="2">
    <source>
        <dbReference type="ARBA" id="ARBA00011073"/>
    </source>
</evidence>
<evidence type="ECO:0000256" key="4">
    <source>
        <dbReference type="ARBA" id="ARBA00022670"/>
    </source>
</evidence>
<evidence type="ECO:0000313" key="15">
    <source>
        <dbReference type="EMBL" id="UZJ25358.1"/>
    </source>
</evidence>
<dbReference type="PROSITE" id="PS51892">
    <property type="entry name" value="SUBTILASE"/>
    <property type="match status" value="1"/>
</dbReference>
<dbReference type="InterPro" id="IPR022398">
    <property type="entry name" value="Peptidase_S8_His-AS"/>
</dbReference>
<comment type="subcellular location">
    <subcellularLocation>
        <location evidence="1">Cell membrane</location>
        <topology evidence="1">Single-pass membrane protein</topology>
    </subcellularLocation>
</comment>
<dbReference type="PROSITE" id="PS00138">
    <property type="entry name" value="SUBTILASE_SER"/>
    <property type="match status" value="1"/>
</dbReference>
<dbReference type="InterPro" id="IPR036852">
    <property type="entry name" value="Peptidase_S8/S53_dom_sf"/>
</dbReference>
<feature type="chain" id="PRO_5046093897" evidence="13">
    <location>
        <begin position="19"/>
        <end position="452"/>
    </location>
</feature>
<evidence type="ECO:0000259" key="14">
    <source>
        <dbReference type="Pfam" id="PF00082"/>
    </source>
</evidence>
<keyword evidence="4 10" id="KW-0645">Protease</keyword>
<dbReference type="PROSITE" id="PS00137">
    <property type="entry name" value="SUBTILASE_HIS"/>
    <property type="match status" value="1"/>
</dbReference>
<evidence type="ECO:0000256" key="8">
    <source>
        <dbReference type="ARBA" id="ARBA00022989"/>
    </source>
</evidence>
<feature type="transmembrane region" description="Helical" evidence="12">
    <location>
        <begin position="421"/>
        <end position="444"/>
    </location>
</feature>
<protein>
    <submittedName>
        <fullName evidence="15">Type VII secretion-associated serine protease mycosin</fullName>
    </submittedName>
</protein>
<keyword evidence="5 12" id="KW-0812">Transmembrane</keyword>
<name>A0ABY6P2I3_9NOCA</name>
<dbReference type="GO" id="GO:0008233">
    <property type="term" value="F:peptidase activity"/>
    <property type="evidence" value="ECO:0007669"/>
    <property type="project" value="UniProtKB-KW"/>
</dbReference>
<feature type="region of interest" description="Disordered" evidence="11">
    <location>
        <begin position="14"/>
        <end position="45"/>
    </location>
</feature>
<dbReference type="NCBIfam" id="TIGR03921">
    <property type="entry name" value="T7SS_mycosin"/>
    <property type="match status" value="1"/>
</dbReference>
<proteinExistence type="inferred from homology"/>
<comment type="similarity">
    <text evidence="2 10">Belongs to the peptidase S8 family.</text>
</comment>
<evidence type="ECO:0000256" key="3">
    <source>
        <dbReference type="ARBA" id="ARBA00022475"/>
    </source>
</evidence>
<feature type="active site" description="Charge relay system" evidence="10">
    <location>
        <position position="332"/>
    </location>
</feature>
<dbReference type="PANTHER" id="PTHR43806">
    <property type="entry name" value="PEPTIDASE S8"/>
    <property type="match status" value="1"/>
</dbReference>
<keyword evidence="3" id="KW-1003">Cell membrane</keyword>
<keyword evidence="8 12" id="KW-1133">Transmembrane helix</keyword>
<evidence type="ECO:0000256" key="6">
    <source>
        <dbReference type="ARBA" id="ARBA00022801"/>
    </source>
</evidence>
<dbReference type="InterPro" id="IPR050131">
    <property type="entry name" value="Peptidase_S8_subtilisin-like"/>
</dbReference>
<dbReference type="PANTHER" id="PTHR43806:SF11">
    <property type="entry name" value="CEREVISIN-RELATED"/>
    <property type="match status" value="1"/>
</dbReference>
<evidence type="ECO:0000256" key="5">
    <source>
        <dbReference type="ARBA" id="ARBA00022692"/>
    </source>
</evidence>
<dbReference type="SUPFAM" id="SSF52743">
    <property type="entry name" value="Subtilisin-like"/>
    <property type="match status" value="1"/>
</dbReference>
<dbReference type="InterPro" id="IPR023828">
    <property type="entry name" value="Peptidase_S8_Ser-AS"/>
</dbReference>
<evidence type="ECO:0000256" key="7">
    <source>
        <dbReference type="ARBA" id="ARBA00022825"/>
    </source>
</evidence>
<keyword evidence="9 12" id="KW-0472">Membrane</keyword>
<feature type="domain" description="Peptidase S8/S53" evidence="14">
    <location>
        <begin position="82"/>
        <end position="379"/>
    </location>
</feature>
<dbReference type="InterPro" id="IPR023834">
    <property type="entry name" value="T7SS_pept_S8A_mycosin"/>
</dbReference>
<evidence type="ECO:0000256" key="12">
    <source>
        <dbReference type="SAM" id="Phobius"/>
    </source>
</evidence>
<feature type="active site" description="Charge relay system" evidence="10">
    <location>
        <position position="91"/>
    </location>
</feature>
<gene>
    <name evidence="15" type="primary">mycP</name>
    <name evidence="15" type="ORF">RHODO2019_02435</name>
</gene>
<dbReference type="PRINTS" id="PR00723">
    <property type="entry name" value="SUBTILISIN"/>
</dbReference>
<sequence>MAVLAVSPAALGAGTASAQPTAPVGPGPLGVLPASTPPTPDPAAAQTTACLAGTASTTPSIVTKPWAQRQLGYEAAWKFGRGAGQVVAVIDTGVNPLPRLTVAPGGDYVAGTDGRTDCDGHGTIVASQIGAKPAAPGDPTDPSGYAGVAPDATILSVRQYSALYETTTSQPPGRKGQPGDLSTLARSIVWAADQGATVINISEAACGVAGAALGSDDQVGAALQYAVDVKKVVVVAAAGNAEPSGDCRANPSDGVTPPVTAVSPAWWDDYVLAVGSVGEDGRPSPFTLAGPWVDVAAPGEGTVSLNPVGGPALVNQLAPAGNGAPGPIQGTSFATPYVAGTVALVRARFPELTPRQVMARIEATAQAPAGGFDELVGHGVVDPAAAVTVLPAAIAPQGMDQTSAAFVVPPAPPTPSSRPRAVAFIGSAAALGTVLVTFAVLNAVQRSRRCSS</sequence>
<reference evidence="15" key="1">
    <citation type="submission" date="2022-10" db="EMBL/GenBank/DDBJ databases">
        <title>Rhodococcus sp.75.</title>
        <authorList>
            <person name="Sun M."/>
        </authorList>
    </citation>
    <scope>NUCLEOTIDE SEQUENCE</scope>
    <source>
        <strain evidence="15">75</strain>
    </source>
</reference>
<evidence type="ECO:0000256" key="1">
    <source>
        <dbReference type="ARBA" id="ARBA00004162"/>
    </source>
</evidence>
<dbReference type="RefSeq" id="WP_265383463.1">
    <property type="nucleotide sequence ID" value="NZ_CP110615.1"/>
</dbReference>
<evidence type="ECO:0000256" key="11">
    <source>
        <dbReference type="SAM" id="MobiDB-lite"/>
    </source>
</evidence>
<dbReference type="Proteomes" id="UP001164965">
    <property type="component" value="Chromosome"/>
</dbReference>
<dbReference type="Pfam" id="PF00082">
    <property type="entry name" value="Peptidase_S8"/>
    <property type="match status" value="1"/>
</dbReference>
<evidence type="ECO:0000256" key="13">
    <source>
        <dbReference type="SAM" id="SignalP"/>
    </source>
</evidence>
<accession>A0ABY6P2I3</accession>
<dbReference type="InterPro" id="IPR015500">
    <property type="entry name" value="Peptidase_S8_subtilisin-rel"/>
</dbReference>
<dbReference type="GO" id="GO:0006508">
    <property type="term" value="P:proteolysis"/>
    <property type="evidence" value="ECO:0007669"/>
    <property type="project" value="UniProtKB-KW"/>
</dbReference>
<keyword evidence="16" id="KW-1185">Reference proteome</keyword>